<dbReference type="VEuPathDB" id="FungiDB:PITG_21142"/>
<sequence>MSFFTLDTFQQYHQEVGAAMAPKLDSKPDRAANLSAKATSELDPLSALNLARAADPWLGNLLLTSAACSYLDSSEGSSASAVAATSLKVVAVDHPDEDWGEF</sequence>
<dbReference type="RefSeq" id="XP_002895145.1">
    <property type="nucleotide sequence ID" value="XM_002895099.1"/>
</dbReference>
<organism evidence="1 2">
    <name type="scientific">Phytophthora infestans (strain T30-4)</name>
    <name type="common">Potato late blight agent</name>
    <dbReference type="NCBI Taxonomy" id="403677"/>
    <lineage>
        <taxon>Eukaryota</taxon>
        <taxon>Sar</taxon>
        <taxon>Stramenopiles</taxon>
        <taxon>Oomycota</taxon>
        <taxon>Peronosporomycetes</taxon>
        <taxon>Peronosporales</taxon>
        <taxon>Peronosporaceae</taxon>
        <taxon>Phytophthora</taxon>
    </lineage>
</organism>
<keyword evidence="1" id="KW-0547">Nucleotide-binding</keyword>
<dbReference type="KEGG" id="pif:PITG_21142"/>
<keyword evidence="2" id="KW-1185">Reference proteome</keyword>
<dbReference type="Proteomes" id="UP000006643">
    <property type="component" value="Unassembled WGS sequence"/>
</dbReference>
<keyword evidence="1" id="KW-0067">ATP-binding</keyword>
<dbReference type="HOGENOM" id="CLU_2284843_0_0_1"/>
<dbReference type="GO" id="GO:0005524">
    <property type="term" value="F:ATP binding"/>
    <property type="evidence" value="ECO:0007669"/>
    <property type="project" value="UniProtKB-KW"/>
</dbReference>
<dbReference type="AlphaFoldDB" id="D0P3I2"/>
<gene>
    <name evidence="1" type="ORF">PITG_21142</name>
</gene>
<protein>
    <submittedName>
        <fullName evidence="1">ATP-binding Cassette (ABC) superfamily</fullName>
    </submittedName>
</protein>
<dbReference type="GeneID" id="9466753"/>
<dbReference type="InParanoid" id="D0P3I2"/>
<proteinExistence type="predicted"/>
<evidence type="ECO:0000313" key="1">
    <source>
        <dbReference type="EMBL" id="EEY60024.1"/>
    </source>
</evidence>
<name>D0P3I2_PHYIT</name>
<accession>D0P3I2</accession>
<dbReference type="OrthoDB" id="137304at2759"/>
<reference evidence="2" key="1">
    <citation type="journal article" date="2009" name="Nature">
        <title>Genome sequence and analysis of the Irish potato famine pathogen Phytophthora infestans.</title>
        <authorList>
            <consortium name="The Broad Institute Genome Sequencing Platform"/>
            <person name="Haas B.J."/>
            <person name="Kamoun S."/>
            <person name="Zody M.C."/>
            <person name="Jiang R.H."/>
            <person name="Handsaker R.E."/>
            <person name="Cano L.M."/>
            <person name="Grabherr M."/>
            <person name="Kodira C.D."/>
            <person name="Raffaele S."/>
            <person name="Torto-Alalibo T."/>
            <person name="Bozkurt T.O."/>
            <person name="Ah-Fong A.M."/>
            <person name="Alvarado L."/>
            <person name="Anderson V.L."/>
            <person name="Armstrong M.R."/>
            <person name="Avrova A."/>
            <person name="Baxter L."/>
            <person name="Beynon J."/>
            <person name="Boevink P.C."/>
            <person name="Bollmann S.R."/>
            <person name="Bos J.I."/>
            <person name="Bulone V."/>
            <person name="Cai G."/>
            <person name="Cakir C."/>
            <person name="Carrington J.C."/>
            <person name="Chawner M."/>
            <person name="Conti L."/>
            <person name="Costanzo S."/>
            <person name="Ewan R."/>
            <person name="Fahlgren N."/>
            <person name="Fischbach M.A."/>
            <person name="Fugelstad J."/>
            <person name="Gilroy E.M."/>
            <person name="Gnerre S."/>
            <person name="Green P.J."/>
            <person name="Grenville-Briggs L.J."/>
            <person name="Griffith J."/>
            <person name="Grunwald N.J."/>
            <person name="Horn K."/>
            <person name="Horner N.R."/>
            <person name="Hu C.H."/>
            <person name="Huitema E."/>
            <person name="Jeong D.H."/>
            <person name="Jones A.M."/>
            <person name="Jones J.D."/>
            <person name="Jones R.W."/>
            <person name="Karlsson E.K."/>
            <person name="Kunjeti S.G."/>
            <person name="Lamour K."/>
            <person name="Liu Z."/>
            <person name="Ma L."/>
            <person name="Maclean D."/>
            <person name="Chibucos M.C."/>
            <person name="McDonald H."/>
            <person name="McWalters J."/>
            <person name="Meijer H.J."/>
            <person name="Morgan W."/>
            <person name="Morris P.F."/>
            <person name="Munro C.A."/>
            <person name="O'Neill K."/>
            <person name="Ospina-Giraldo M."/>
            <person name="Pinzon A."/>
            <person name="Pritchard L."/>
            <person name="Ramsahoye B."/>
            <person name="Ren Q."/>
            <person name="Restrepo S."/>
            <person name="Roy S."/>
            <person name="Sadanandom A."/>
            <person name="Savidor A."/>
            <person name="Schornack S."/>
            <person name="Schwartz D.C."/>
            <person name="Schumann U.D."/>
            <person name="Schwessinger B."/>
            <person name="Seyer L."/>
            <person name="Sharpe T."/>
            <person name="Silvar C."/>
            <person name="Song J."/>
            <person name="Studholme D.J."/>
            <person name="Sykes S."/>
            <person name="Thines M."/>
            <person name="van de Vondervoort P.J."/>
            <person name="Phuntumart V."/>
            <person name="Wawra S."/>
            <person name="Weide R."/>
            <person name="Win J."/>
            <person name="Young C."/>
            <person name="Zhou S."/>
            <person name="Fry W."/>
            <person name="Meyers B.C."/>
            <person name="van West P."/>
            <person name="Ristaino J."/>
            <person name="Govers F."/>
            <person name="Birch P.R."/>
            <person name="Whisson S.C."/>
            <person name="Judelson H.S."/>
            <person name="Nusbaum C."/>
        </authorList>
    </citation>
    <scope>NUCLEOTIDE SEQUENCE [LARGE SCALE GENOMIC DNA]</scope>
    <source>
        <strain evidence="2">T30-4</strain>
    </source>
</reference>
<evidence type="ECO:0000313" key="2">
    <source>
        <dbReference type="Proteomes" id="UP000006643"/>
    </source>
</evidence>
<dbReference type="EMBL" id="DS028377">
    <property type="protein sequence ID" value="EEY60024.1"/>
    <property type="molecule type" value="Genomic_DNA"/>
</dbReference>